<organism evidence="1 2">
    <name type="scientific">Hydrogenophaga electricum</name>
    <dbReference type="NCBI Taxonomy" id="1230953"/>
    <lineage>
        <taxon>Bacteria</taxon>
        <taxon>Pseudomonadati</taxon>
        <taxon>Pseudomonadota</taxon>
        <taxon>Betaproteobacteria</taxon>
        <taxon>Burkholderiales</taxon>
        <taxon>Comamonadaceae</taxon>
        <taxon>Hydrogenophaga</taxon>
    </lineage>
</organism>
<evidence type="ECO:0000313" key="2">
    <source>
        <dbReference type="Proteomes" id="UP001156903"/>
    </source>
</evidence>
<comment type="caution">
    <text evidence="1">The sequence shown here is derived from an EMBL/GenBank/DDBJ whole genome shotgun (WGS) entry which is preliminary data.</text>
</comment>
<reference evidence="2" key="1">
    <citation type="journal article" date="2019" name="Int. J. Syst. Evol. Microbiol.">
        <title>The Global Catalogue of Microorganisms (GCM) 10K type strain sequencing project: providing services to taxonomists for standard genome sequencing and annotation.</title>
        <authorList>
            <consortium name="The Broad Institute Genomics Platform"/>
            <consortium name="The Broad Institute Genome Sequencing Center for Infectious Disease"/>
            <person name="Wu L."/>
            <person name="Ma J."/>
        </authorList>
    </citation>
    <scope>NUCLEOTIDE SEQUENCE [LARGE SCALE GENOMIC DNA]</scope>
    <source>
        <strain evidence="2">NBRC 109341</strain>
    </source>
</reference>
<gene>
    <name evidence="1" type="ORF">GCM10007935_08900</name>
</gene>
<proteinExistence type="predicted"/>
<name>A0ABQ6C532_9BURK</name>
<dbReference type="EMBL" id="BSPB01000004">
    <property type="protein sequence ID" value="GLS13461.1"/>
    <property type="molecule type" value="Genomic_DNA"/>
</dbReference>
<sequence>MGQAFPHYQPPPFFFDKLGAGDLPGVISLVERDFRLAREDLYVFEGGGQFVPRDRASGMAFLHDFGCPNRLWDDRDACEAAMLSECEASLAKYQGLAENTRRVLAGPLQVALVYLGTATRDGFLALKSVLRERYGKDFLILNVLEQNLRHLAVTDGTVVPVFVNDAESPKRHTPQEWQGWDASWAAALSCLPLDGVPSCPLAASAEPVTADPV</sequence>
<keyword evidence="2" id="KW-1185">Reference proteome</keyword>
<dbReference type="Proteomes" id="UP001156903">
    <property type="component" value="Unassembled WGS sequence"/>
</dbReference>
<protein>
    <submittedName>
        <fullName evidence="1">Uncharacterized protein</fullName>
    </submittedName>
</protein>
<accession>A0ABQ6C532</accession>
<evidence type="ECO:0000313" key="1">
    <source>
        <dbReference type="EMBL" id="GLS13461.1"/>
    </source>
</evidence>